<dbReference type="Proteomes" id="UP000023541">
    <property type="component" value="Unassembled WGS sequence"/>
</dbReference>
<keyword evidence="2" id="KW-1185">Reference proteome</keyword>
<sequence>MKIPNTSINQKISSNTSISKKNRALTMSILEFIKEHTDPYKKKNEAQGSWIKSTKWIKDPNWIKKELV</sequence>
<comment type="caution">
    <text evidence="1">The sequence shown here is derived from an EMBL/GenBank/DDBJ whole genome shotgun (WGS) entry which is preliminary data.</text>
</comment>
<dbReference type="AlphaFoldDB" id="A0A023BPW0"/>
<evidence type="ECO:0000313" key="1">
    <source>
        <dbReference type="EMBL" id="EZH71738.1"/>
    </source>
</evidence>
<accession>A0A023BPW0</accession>
<organism evidence="1 2">
    <name type="scientific">Aquimarina atlantica</name>
    <dbReference type="NCBI Taxonomy" id="1317122"/>
    <lineage>
        <taxon>Bacteria</taxon>
        <taxon>Pseudomonadati</taxon>
        <taxon>Bacteroidota</taxon>
        <taxon>Flavobacteriia</taxon>
        <taxon>Flavobacteriales</taxon>
        <taxon>Flavobacteriaceae</taxon>
        <taxon>Aquimarina</taxon>
    </lineage>
</organism>
<reference evidence="1 2" key="1">
    <citation type="submission" date="2014-04" db="EMBL/GenBank/DDBJ databases">
        <title>Aquimarina sp. 22II-S11-z7 Genome Sequencing.</title>
        <authorList>
            <person name="Lai Q."/>
        </authorList>
    </citation>
    <scope>NUCLEOTIDE SEQUENCE [LARGE SCALE GENOMIC DNA]</scope>
    <source>
        <strain evidence="1 2">22II-S11-z7</strain>
    </source>
</reference>
<dbReference type="eggNOG" id="ENOG503000W">
    <property type="taxonomic scope" value="Bacteria"/>
</dbReference>
<protein>
    <submittedName>
        <fullName evidence="1">Uncharacterized protein</fullName>
    </submittedName>
</protein>
<dbReference type="EMBL" id="AQRA01000012">
    <property type="protein sequence ID" value="EZH71738.1"/>
    <property type="molecule type" value="Genomic_DNA"/>
</dbReference>
<proteinExistence type="predicted"/>
<evidence type="ECO:0000313" key="2">
    <source>
        <dbReference type="Proteomes" id="UP000023541"/>
    </source>
</evidence>
<gene>
    <name evidence="1" type="ORF">ATO12_06110</name>
</gene>
<name>A0A023BPW0_9FLAO</name>